<evidence type="ECO:0000256" key="4">
    <source>
        <dbReference type="ARBA" id="ARBA00023002"/>
    </source>
</evidence>
<dbReference type="PANTHER" id="PTHR21089">
    <property type="entry name" value="SHIKIMATE DEHYDROGENASE"/>
    <property type="match status" value="1"/>
</dbReference>
<evidence type="ECO:0000259" key="8">
    <source>
        <dbReference type="Pfam" id="PF08501"/>
    </source>
</evidence>
<dbReference type="SUPFAM" id="SSF53223">
    <property type="entry name" value="Aminoacid dehydrogenase-like, N-terminal domain"/>
    <property type="match status" value="1"/>
</dbReference>
<evidence type="ECO:0000313" key="9">
    <source>
        <dbReference type="EMBL" id="MBC2593909.1"/>
    </source>
</evidence>
<accession>A0A842HCI9</accession>
<proteinExistence type="predicted"/>
<dbReference type="GO" id="GO:0050661">
    <property type="term" value="F:NADP binding"/>
    <property type="evidence" value="ECO:0007669"/>
    <property type="project" value="TreeGrafter"/>
</dbReference>
<dbReference type="Proteomes" id="UP000546464">
    <property type="component" value="Unassembled WGS sequence"/>
</dbReference>
<gene>
    <name evidence="9" type="ORF">H5P28_06505</name>
</gene>
<dbReference type="GO" id="GO:0019632">
    <property type="term" value="P:shikimate metabolic process"/>
    <property type="evidence" value="ECO:0007669"/>
    <property type="project" value="TreeGrafter"/>
</dbReference>
<keyword evidence="5" id="KW-0057">Aromatic amino acid biosynthesis</keyword>
<evidence type="ECO:0000256" key="3">
    <source>
        <dbReference type="ARBA" id="ARBA00022857"/>
    </source>
</evidence>
<dbReference type="InterPro" id="IPR013708">
    <property type="entry name" value="Shikimate_DH-bd_N"/>
</dbReference>
<name>A0A842HCI9_9BACT</name>
<dbReference type="InterPro" id="IPR046346">
    <property type="entry name" value="Aminoacid_DH-like_N_sf"/>
</dbReference>
<dbReference type="GO" id="GO:0004764">
    <property type="term" value="F:shikimate 3-dehydrogenase (NADP+) activity"/>
    <property type="evidence" value="ECO:0007669"/>
    <property type="project" value="UniProtKB-EC"/>
</dbReference>
<dbReference type="InterPro" id="IPR006151">
    <property type="entry name" value="Shikm_DH/Glu-tRNA_Rdtase"/>
</dbReference>
<comment type="catalytic activity">
    <reaction evidence="6">
        <text>shikimate + NADP(+) = 3-dehydroshikimate + NADPH + H(+)</text>
        <dbReference type="Rhea" id="RHEA:17737"/>
        <dbReference type="ChEBI" id="CHEBI:15378"/>
        <dbReference type="ChEBI" id="CHEBI:16630"/>
        <dbReference type="ChEBI" id="CHEBI:36208"/>
        <dbReference type="ChEBI" id="CHEBI:57783"/>
        <dbReference type="ChEBI" id="CHEBI:58349"/>
        <dbReference type="EC" id="1.1.1.25"/>
    </reaction>
</comment>
<dbReference type="GO" id="GO:0009073">
    <property type="term" value="P:aromatic amino acid family biosynthetic process"/>
    <property type="evidence" value="ECO:0007669"/>
    <property type="project" value="UniProtKB-KW"/>
</dbReference>
<dbReference type="EMBL" id="JACHVB010000020">
    <property type="protein sequence ID" value="MBC2593909.1"/>
    <property type="molecule type" value="Genomic_DNA"/>
</dbReference>
<dbReference type="SUPFAM" id="SSF51735">
    <property type="entry name" value="NAD(P)-binding Rossmann-fold domains"/>
    <property type="match status" value="1"/>
</dbReference>
<feature type="domain" description="Quinate/shikimate 5-dehydrogenase/glutamyl-tRNA reductase" evidence="7">
    <location>
        <begin position="144"/>
        <end position="196"/>
    </location>
</feature>
<dbReference type="GO" id="GO:0005829">
    <property type="term" value="C:cytosol"/>
    <property type="evidence" value="ECO:0007669"/>
    <property type="project" value="TreeGrafter"/>
</dbReference>
<keyword evidence="3" id="KW-0521">NADP</keyword>
<organism evidence="9 10">
    <name type="scientific">Ruficoccus amylovorans</name>
    <dbReference type="NCBI Taxonomy" id="1804625"/>
    <lineage>
        <taxon>Bacteria</taxon>
        <taxon>Pseudomonadati</taxon>
        <taxon>Verrucomicrobiota</taxon>
        <taxon>Opitutia</taxon>
        <taxon>Puniceicoccales</taxon>
        <taxon>Cerasicoccaceae</taxon>
        <taxon>Ruficoccus</taxon>
    </lineage>
</organism>
<keyword evidence="10" id="KW-1185">Reference proteome</keyword>
<dbReference type="GO" id="GO:0009423">
    <property type="term" value="P:chorismate biosynthetic process"/>
    <property type="evidence" value="ECO:0007669"/>
    <property type="project" value="UniProtKB-UniPathway"/>
</dbReference>
<dbReference type="EC" id="1.1.1.25" evidence="2"/>
<keyword evidence="4" id="KW-0560">Oxidoreductase</keyword>
<dbReference type="RefSeq" id="WP_185674898.1">
    <property type="nucleotide sequence ID" value="NZ_JACHVB010000020.1"/>
</dbReference>
<dbReference type="InterPro" id="IPR022893">
    <property type="entry name" value="Shikimate_DH_fam"/>
</dbReference>
<dbReference type="AlphaFoldDB" id="A0A842HCI9"/>
<feature type="domain" description="Shikimate dehydrogenase substrate binding N-terminal" evidence="8">
    <location>
        <begin position="30"/>
        <end position="118"/>
    </location>
</feature>
<dbReference type="Gene3D" id="3.40.50.720">
    <property type="entry name" value="NAD(P)-binding Rossmann-like Domain"/>
    <property type="match status" value="1"/>
</dbReference>
<reference evidence="9 10" key="1">
    <citation type="submission" date="2020-07" db="EMBL/GenBank/DDBJ databases">
        <authorList>
            <person name="Feng X."/>
        </authorList>
    </citation>
    <scope>NUCLEOTIDE SEQUENCE [LARGE SCALE GENOMIC DNA]</scope>
    <source>
        <strain evidence="9 10">JCM31066</strain>
    </source>
</reference>
<evidence type="ECO:0000256" key="6">
    <source>
        <dbReference type="ARBA" id="ARBA00049442"/>
    </source>
</evidence>
<dbReference type="Gene3D" id="3.40.50.10860">
    <property type="entry name" value="Leucine Dehydrogenase, chain A, domain 1"/>
    <property type="match status" value="1"/>
</dbReference>
<evidence type="ECO:0000259" key="7">
    <source>
        <dbReference type="Pfam" id="PF01488"/>
    </source>
</evidence>
<sequence length="313" mass="33623">MLTSAKLDQDTVYSLDDLNDWPRDGVSLAVLGDPVAHSLSPRMYHAALACMAQTQPMFAHWHYVKMYVPEGQLGSALERLWEAGFLGMNLVLPHKVAAIPLAAELDDNAREVGAVNTLLRLPTGGYRGYNTDTYGLEEAVRRDLDAQLAGEDVILLGAGGAAQAVAHHILRSGCKSLWIGNRSQDRLARVLDGLQAVAGEGRLHGFDLTNPPAALPKTGLMVNGTSLGLHRGDPAPVDVSGFSPELKIYDMTYGHENALCLAARERGIRYADGASMLVWQGVRAMEIYSETAVPAQPMMNAVCAGSGCPVRHV</sequence>
<dbReference type="UniPathway" id="UPA00053">
    <property type="reaction ID" value="UER00087"/>
</dbReference>
<dbReference type="PANTHER" id="PTHR21089:SF1">
    <property type="entry name" value="BIFUNCTIONAL 3-DEHYDROQUINATE DEHYDRATASE_SHIKIMATE DEHYDROGENASE, CHLOROPLASTIC"/>
    <property type="match status" value="1"/>
</dbReference>
<dbReference type="Pfam" id="PF08501">
    <property type="entry name" value="Shikimate_dh_N"/>
    <property type="match status" value="1"/>
</dbReference>
<keyword evidence="5" id="KW-0028">Amino-acid biosynthesis</keyword>
<evidence type="ECO:0000256" key="5">
    <source>
        <dbReference type="ARBA" id="ARBA00023141"/>
    </source>
</evidence>
<comment type="pathway">
    <text evidence="1">Metabolic intermediate biosynthesis; chorismate biosynthesis; chorismate from D-erythrose 4-phosphate and phosphoenolpyruvate: step 4/7.</text>
</comment>
<protein>
    <recommendedName>
        <fullName evidence="2">shikimate dehydrogenase (NADP(+))</fullName>
        <ecNumber evidence="2">1.1.1.25</ecNumber>
    </recommendedName>
</protein>
<evidence type="ECO:0000256" key="1">
    <source>
        <dbReference type="ARBA" id="ARBA00004871"/>
    </source>
</evidence>
<evidence type="ECO:0000256" key="2">
    <source>
        <dbReference type="ARBA" id="ARBA00012962"/>
    </source>
</evidence>
<dbReference type="Pfam" id="PF01488">
    <property type="entry name" value="Shikimate_DH"/>
    <property type="match status" value="1"/>
</dbReference>
<evidence type="ECO:0000313" key="10">
    <source>
        <dbReference type="Proteomes" id="UP000546464"/>
    </source>
</evidence>
<dbReference type="InterPro" id="IPR036291">
    <property type="entry name" value="NAD(P)-bd_dom_sf"/>
</dbReference>
<comment type="caution">
    <text evidence="9">The sequence shown here is derived from an EMBL/GenBank/DDBJ whole genome shotgun (WGS) entry which is preliminary data.</text>
</comment>